<dbReference type="GO" id="GO:0046872">
    <property type="term" value="F:metal ion binding"/>
    <property type="evidence" value="ECO:0007669"/>
    <property type="project" value="UniProtKB-KW"/>
</dbReference>
<dbReference type="AlphaFoldDB" id="J0WPS6"/>
<dbReference type="Pfam" id="PF00075">
    <property type="entry name" value="RNase_H"/>
    <property type="match status" value="1"/>
</dbReference>
<dbReference type="OrthoDB" id="245563at2759"/>
<feature type="domain" description="RNase H type-1" evidence="8">
    <location>
        <begin position="59"/>
        <end position="203"/>
    </location>
</feature>
<keyword evidence="7" id="KW-0378">Hydrolase</keyword>
<protein>
    <recommendedName>
        <fullName evidence="3">ribonuclease H</fullName>
        <ecNumber evidence="3">3.1.26.4</ecNumber>
    </recommendedName>
</protein>
<dbReference type="PANTHER" id="PTHR10642">
    <property type="entry name" value="RIBONUCLEASE H1"/>
    <property type="match status" value="1"/>
</dbReference>
<dbReference type="eggNOG" id="KOG3752">
    <property type="taxonomic scope" value="Eukaryota"/>
</dbReference>
<evidence type="ECO:0000313" key="9">
    <source>
        <dbReference type="EMBL" id="EJD34444.1"/>
    </source>
</evidence>
<dbReference type="CDD" id="cd09280">
    <property type="entry name" value="RNase_HI_eukaryote_like"/>
    <property type="match status" value="1"/>
</dbReference>
<name>J0WPS6_AURST</name>
<evidence type="ECO:0000256" key="6">
    <source>
        <dbReference type="ARBA" id="ARBA00022759"/>
    </source>
</evidence>
<organism evidence="9 10">
    <name type="scientific">Auricularia subglabra (strain TFB-10046 / SS5)</name>
    <name type="common">White-rot fungus</name>
    <name type="synonym">Auricularia delicata (strain TFB10046)</name>
    <dbReference type="NCBI Taxonomy" id="717982"/>
    <lineage>
        <taxon>Eukaryota</taxon>
        <taxon>Fungi</taxon>
        <taxon>Dikarya</taxon>
        <taxon>Basidiomycota</taxon>
        <taxon>Agaricomycotina</taxon>
        <taxon>Agaricomycetes</taxon>
        <taxon>Auriculariales</taxon>
        <taxon>Auriculariaceae</taxon>
        <taxon>Auricularia</taxon>
    </lineage>
</organism>
<dbReference type="Gene3D" id="3.30.420.10">
    <property type="entry name" value="Ribonuclease H-like superfamily/Ribonuclease H"/>
    <property type="match status" value="1"/>
</dbReference>
<keyword evidence="6" id="KW-0255">Endonuclease</keyword>
<evidence type="ECO:0000256" key="7">
    <source>
        <dbReference type="ARBA" id="ARBA00022801"/>
    </source>
</evidence>
<evidence type="ECO:0000313" key="10">
    <source>
        <dbReference type="Proteomes" id="UP000006514"/>
    </source>
</evidence>
<comment type="similarity">
    <text evidence="2">Belongs to the RNase H family.</text>
</comment>
<dbReference type="FunCoup" id="J0WPS6">
    <property type="interactions" value="6"/>
</dbReference>
<gene>
    <name evidence="9" type="ORF">AURDEDRAFT_176506</name>
</gene>
<sequence>MTTSNLPASPSVLQLETYIRAGTPRSRSPISQPGTAVSRSNIQAASAASPYPPVPVEEEHLWDILYTTGAFCSNARAGVGVWSVNDEARRVAECCPGYPTQNRADLIAIIRALEATPPGGKPLLIVTESSYAINCIYRWIPNWMRSPKGWTTAIGEPVKNQPVLKYLAALMSLRQLRGKARSNENGADLGIESAFVLARAGALLYQRQDEDWEAKTRDVQSLIDVELLALRDGCQFSRQRKSDVVIPDSLHRPKMDVAPEDEFGDADTDWMCGLSETELAKFDHPLPPPALPAPVTEADVDFDNPFAGLTQAQLDALDRSFAVN</sequence>
<dbReference type="InterPro" id="IPR002156">
    <property type="entry name" value="RNaseH_domain"/>
</dbReference>
<dbReference type="EC" id="3.1.26.4" evidence="3"/>
<reference evidence="10" key="1">
    <citation type="journal article" date="2012" name="Science">
        <title>The Paleozoic origin of enzymatic lignin decomposition reconstructed from 31 fungal genomes.</title>
        <authorList>
            <person name="Floudas D."/>
            <person name="Binder M."/>
            <person name="Riley R."/>
            <person name="Barry K."/>
            <person name="Blanchette R.A."/>
            <person name="Henrissat B."/>
            <person name="Martinez A.T."/>
            <person name="Otillar R."/>
            <person name="Spatafora J.W."/>
            <person name="Yadav J.S."/>
            <person name="Aerts A."/>
            <person name="Benoit I."/>
            <person name="Boyd A."/>
            <person name="Carlson A."/>
            <person name="Copeland A."/>
            <person name="Coutinho P.M."/>
            <person name="de Vries R.P."/>
            <person name="Ferreira P."/>
            <person name="Findley K."/>
            <person name="Foster B."/>
            <person name="Gaskell J."/>
            <person name="Glotzer D."/>
            <person name="Gorecki P."/>
            <person name="Heitman J."/>
            <person name="Hesse C."/>
            <person name="Hori C."/>
            <person name="Igarashi K."/>
            <person name="Jurgens J.A."/>
            <person name="Kallen N."/>
            <person name="Kersten P."/>
            <person name="Kohler A."/>
            <person name="Kuees U."/>
            <person name="Kumar T.K.A."/>
            <person name="Kuo A."/>
            <person name="LaButti K."/>
            <person name="Larrondo L.F."/>
            <person name="Lindquist E."/>
            <person name="Ling A."/>
            <person name="Lombard V."/>
            <person name="Lucas S."/>
            <person name="Lundell T."/>
            <person name="Martin R."/>
            <person name="McLaughlin D.J."/>
            <person name="Morgenstern I."/>
            <person name="Morin E."/>
            <person name="Murat C."/>
            <person name="Nagy L.G."/>
            <person name="Nolan M."/>
            <person name="Ohm R.A."/>
            <person name="Patyshakuliyeva A."/>
            <person name="Rokas A."/>
            <person name="Ruiz-Duenas F.J."/>
            <person name="Sabat G."/>
            <person name="Salamov A."/>
            <person name="Samejima M."/>
            <person name="Schmutz J."/>
            <person name="Slot J.C."/>
            <person name="St John F."/>
            <person name="Stenlid J."/>
            <person name="Sun H."/>
            <person name="Sun S."/>
            <person name="Syed K."/>
            <person name="Tsang A."/>
            <person name="Wiebenga A."/>
            <person name="Young D."/>
            <person name="Pisabarro A."/>
            <person name="Eastwood D.C."/>
            <person name="Martin F."/>
            <person name="Cullen D."/>
            <person name="Grigoriev I.V."/>
            <person name="Hibbett D.S."/>
        </authorList>
    </citation>
    <scope>NUCLEOTIDE SEQUENCE [LARGE SCALE GENOMIC DNA]</scope>
    <source>
        <strain evidence="10">TFB10046</strain>
    </source>
</reference>
<dbReference type="EMBL" id="JH687947">
    <property type="protein sequence ID" value="EJD34444.1"/>
    <property type="molecule type" value="Genomic_DNA"/>
</dbReference>
<proteinExistence type="inferred from homology"/>
<dbReference type="SUPFAM" id="SSF53098">
    <property type="entry name" value="Ribonuclease H-like"/>
    <property type="match status" value="1"/>
</dbReference>
<dbReference type="PROSITE" id="PS50879">
    <property type="entry name" value="RNASE_H_1"/>
    <property type="match status" value="1"/>
</dbReference>
<dbReference type="GO" id="GO:0043137">
    <property type="term" value="P:DNA replication, removal of RNA primer"/>
    <property type="evidence" value="ECO:0007669"/>
    <property type="project" value="TreeGrafter"/>
</dbReference>
<dbReference type="InterPro" id="IPR050092">
    <property type="entry name" value="RNase_H"/>
</dbReference>
<dbReference type="InterPro" id="IPR012337">
    <property type="entry name" value="RNaseH-like_sf"/>
</dbReference>
<keyword evidence="10" id="KW-1185">Reference proteome</keyword>
<dbReference type="Proteomes" id="UP000006514">
    <property type="component" value="Unassembled WGS sequence"/>
</dbReference>
<dbReference type="PANTHER" id="PTHR10642:SF26">
    <property type="entry name" value="RIBONUCLEASE H1"/>
    <property type="match status" value="1"/>
</dbReference>
<accession>J0WPS6</accession>
<dbReference type="InterPro" id="IPR036397">
    <property type="entry name" value="RNaseH_sf"/>
</dbReference>
<dbReference type="InParanoid" id="J0WPS6"/>
<evidence type="ECO:0000256" key="2">
    <source>
        <dbReference type="ARBA" id="ARBA00005300"/>
    </source>
</evidence>
<evidence type="ECO:0000256" key="3">
    <source>
        <dbReference type="ARBA" id="ARBA00012180"/>
    </source>
</evidence>
<dbReference type="GO" id="GO:0003676">
    <property type="term" value="F:nucleic acid binding"/>
    <property type="evidence" value="ECO:0007669"/>
    <property type="project" value="InterPro"/>
</dbReference>
<evidence type="ECO:0000259" key="8">
    <source>
        <dbReference type="PROSITE" id="PS50879"/>
    </source>
</evidence>
<evidence type="ECO:0000256" key="4">
    <source>
        <dbReference type="ARBA" id="ARBA00022722"/>
    </source>
</evidence>
<comment type="catalytic activity">
    <reaction evidence="1">
        <text>Endonucleolytic cleavage to 5'-phosphomonoester.</text>
        <dbReference type="EC" id="3.1.26.4"/>
    </reaction>
</comment>
<evidence type="ECO:0000256" key="1">
    <source>
        <dbReference type="ARBA" id="ARBA00000077"/>
    </source>
</evidence>
<dbReference type="GO" id="GO:0004523">
    <property type="term" value="F:RNA-DNA hybrid ribonuclease activity"/>
    <property type="evidence" value="ECO:0007669"/>
    <property type="project" value="UniProtKB-EC"/>
</dbReference>
<evidence type="ECO:0000256" key="5">
    <source>
        <dbReference type="ARBA" id="ARBA00022723"/>
    </source>
</evidence>
<keyword evidence="5" id="KW-0479">Metal-binding</keyword>
<keyword evidence="4" id="KW-0540">Nuclease</keyword>
<dbReference type="KEGG" id="adl:AURDEDRAFT_176506"/>